<feature type="site" description="Important for substrate specificity" evidence="4">
    <location>
        <position position="73"/>
    </location>
</feature>
<dbReference type="InterPro" id="IPR003697">
    <property type="entry name" value="Maf-like"/>
</dbReference>
<feature type="active site" description="Proton acceptor" evidence="4">
    <location>
        <position position="72"/>
    </location>
</feature>
<keyword evidence="2 4" id="KW-0378">Hydrolase</keyword>
<feature type="site" description="Important for substrate specificity" evidence="4">
    <location>
        <position position="155"/>
    </location>
</feature>
<evidence type="ECO:0000313" key="6">
    <source>
        <dbReference type="Proteomes" id="UP000243232"/>
    </source>
</evidence>
<comment type="catalytic activity">
    <reaction evidence="4">
        <text>dTTP + H2O = dTMP + diphosphate + H(+)</text>
        <dbReference type="Rhea" id="RHEA:28534"/>
        <dbReference type="ChEBI" id="CHEBI:15377"/>
        <dbReference type="ChEBI" id="CHEBI:15378"/>
        <dbReference type="ChEBI" id="CHEBI:33019"/>
        <dbReference type="ChEBI" id="CHEBI:37568"/>
        <dbReference type="ChEBI" id="CHEBI:63528"/>
        <dbReference type="EC" id="3.6.1.9"/>
    </reaction>
</comment>
<comment type="similarity">
    <text evidence="4">Belongs to the Maf family. YhdE subfamily.</text>
</comment>
<evidence type="ECO:0000313" key="5">
    <source>
        <dbReference type="EMBL" id="SDT90191.1"/>
    </source>
</evidence>
<dbReference type="GO" id="GO:0005737">
    <property type="term" value="C:cytoplasm"/>
    <property type="evidence" value="ECO:0007669"/>
    <property type="project" value="UniProtKB-SubCell"/>
</dbReference>
<evidence type="ECO:0000256" key="1">
    <source>
        <dbReference type="ARBA" id="ARBA00001968"/>
    </source>
</evidence>
<name>A0A1H2E4Z8_9PSED</name>
<comment type="cofactor">
    <cofactor evidence="1 4">
        <name>a divalent metal cation</name>
        <dbReference type="ChEBI" id="CHEBI:60240"/>
    </cofactor>
</comment>
<comment type="caution">
    <text evidence="4">Lacks conserved residue(s) required for the propagation of feature annotation.</text>
</comment>
<sequence>MPSLYLASLSPRRSELLKQIGVSFRVLACSIDESVRPAEQAALYVERLARAKAQAGLALLTADADACVLGADTSVVLDGRILGKPANRQESLQMLQALSAREHQVLTAVALATRDGCQARLVTSQVGFRTISAAEMQNYWDTGEPADKAGGYAIQGLAAIFVAYLQGSYSAVVGLPLCETAELLAGCNIPCWQLQDNA</sequence>
<dbReference type="PIRSF" id="PIRSF006305">
    <property type="entry name" value="Maf"/>
    <property type="match status" value="1"/>
</dbReference>
<gene>
    <name evidence="5" type="ORF">SAMN05216296_0403</name>
</gene>
<reference evidence="6" key="1">
    <citation type="submission" date="2016-10" db="EMBL/GenBank/DDBJ databases">
        <authorList>
            <person name="Varghese N."/>
            <person name="Submissions S."/>
        </authorList>
    </citation>
    <scope>NUCLEOTIDE SEQUENCE [LARGE SCALE GENOMIC DNA]</scope>
    <source>
        <strain evidence="6">DSM 17875</strain>
    </source>
</reference>
<evidence type="ECO:0000256" key="2">
    <source>
        <dbReference type="ARBA" id="ARBA00022801"/>
    </source>
</evidence>
<keyword evidence="3 4" id="KW-0546">Nucleotide metabolism</keyword>
<accession>A0A1H2E4Z8</accession>
<dbReference type="STRING" id="364197.SAMN05216296_0403"/>
<keyword evidence="6" id="KW-1185">Reference proteome</keyword>
<evidence type="ECO:0000256" key="3">
    <source>
        <dbReference type="ARBA" id="ARBA00023080"/>
    </source>
</evidence>
<dbReference type="InterPro" id="IPR029001">
    <property type="entry name" value="ITPase-like_fam"/>
</dbReference>
<dbReference type="GO" id="GO:0036221">
    <property type="term" value="F:UTP diphosphatase activity"/>
    <property type="evidence" value="ECO:0007669"/>
    <property type="project" value="RHEA"/>
</dbReference>
<feature type="site" description="Important for substrate specificity" evidence="4">
    <location>
        <position position="12"/>
    </location>
</feature>
<dbReference type="EC" id="3.6.1.9" evidence="4"/>
<proteinExistence type="inferred from homology"/>
<dbReference type="CDD" id="cd00555">
    <property type="entry name" value="Maf"/>
    <property type="match status" value="1"/>
</dbReference>
<comment type="subcellular location">
    <subcellularLocation>
        <location evidence="4">Cytoplasm</location>
    </subcellularLocation>
</comment>
<protein>
    <recommendedName>
        <fullName evidence="4">dTTP/UTP pyrophosphatase</fullName>
        <shortName evidence="4">dTTPase/UTPase</shortName>
        <ecNumber evidence="4">3.6.1.9</ecNumber>
    </recommendedName>
    <alternativeName>
        <fullName evidence="4">Nucleoside triphosphate pyrophosphatase</fullName>
    </alternativeName>
    <alternativeName>
        <fullName evidence="4">Nucleotide pyrophosphatase</fullName>
        <shortName evidence="4">Nucleotide PPase</shortName>
    </alternativeName>
</protein>
<organism evidence="5 6">
    <name type="scientific">Pseudomonas pohangensis</name>
    <dbReference type="NCBI Taxonomy" id="364197"/>
    <lineage>
        <taxon>Bacteria</taxon>
        <taxon>Pseudomonadati</taxon>
        <taxon>Pseudomonadota</taxon>
        <taxon>Gammaproteobacteria</taxon>
        <taxon>Pseudomonadales</taxon>
        <taxon>Pseudomonadaceae</taxon>
        <taxon>Pseudomonas</taxon>
    </lineage>
</organism>
<dbReference type="GO" id="GO:0009117">
    <property type="term" value="P:nucleotide metabolic process"/>
    <property type="evidence" value="ECO:0007669"/>
    <property type="project" value="UniProtKB-KW"/>
</dbReference>
<dbReference type="Proteomes" id="UP000243232">
    <property type="component" value="Chromosome I"/>
</dbReference>
<evidence type="ECO:0000256" key="4">
    <source>
        <dbReference type="HAMAP-Rule" id="MF_00528"/>
    </source>
</evidence>
<dbReference type="Pfam" id="PF02545">
    <property type="entry name" value="Maf"/>
    <property type="match status" value="1"/>
</dbReference>
<dbReference type="HAMAP" id="MF_00528">
    <property type="entry name" value="Maf"/>
    <property type="match status" value="1"/>
</dbReference>
<dbReference type="Gene3D" id="3.90.950.10">
    <property type="match status" value="1"/>
</dbReference>
<comment type="catalytic activity">
    <reaction evidence="4">
        <text>UTP + H2O = UMP + diphosphate + H(+)</text>
        <dbReference type="Rhea" id="RHEA:29395"/>
        <dbReference type="ChEBI" id="CHEBI:15377"/>
        <dbReference type="ChEBI" id="CHEBI:15378"/>
        <dbReference type="ChEBI" id="CHEBI:33019"/>
        <dbReference type="ChEBI" id="CHEBI:46398"/>
        <dbReference type="ChEBI" id="CHEBI:57865"/>
        <dbReference type="EC" id="3.6.1.9"/>
    </reaction>
</comment>
<dbReference type="PANTHER" id="PTHR43213">
    <property type="entry name" value="BIFUNCTIONAL DTTP/UTP PYROPHOSPHATASE/METHYLTRANSFERASE PROTEIN-RELATED"/>
    <property type="match status" value="1"/>
</dbReference>
<dbReference type="SUPFAM" id="SSF52972">
    <property type="entry name" value="ITPase-like"/>
    <property type="match status" value="1"/>
</dbReference>
<dbReference type="NCBIfam" id="TIGR00172">
    <property type="entry name" value="maf"/>
    <property type="match status" value="1"/>
</dbReference>
<keyword evidence="4" id="KW-0963">Cytoplasm</keyword>
<dbReference type="OrthoDB" id="9807767at2"/>
<dbReference type="PANTHER" id="PTHR43213:SF5">
    <property type="entry name" value="BIFUNCTIONAL DTTP_UTP PYROPHOSPHATASE_METHYLTRANSFERASE PROTEIN-RELATED"/>
    <property type="match status" value="1"/>
</dbReference>
<dbReference type="AlphaFoldDB" id="A0A1H2E4Z8"/>
<comment type="function">
    <text evidence="4">Nucleoside triphosphate pyrophosphatase that hydrolyzes dTTP and UTP. May have a dual role in cell division arrest and in preventing the incorporation of modified nucleotides into cellular nucleic acids.</text>
</comment>
<dbReference type="RefSeq" id="WP_090192841.1">
    <property type="nucleotide sequence ID" value="NZ_LT629785.1"/>
</dbReference>
<dbReference type="EMBL" id="LT629785">
    <property type="protein sequence ID" value="SDT90191.1"/>
    <property type="molecule type" value="Genomic_DNA"/>
</dbReference>
<dbReference type="GO" id="GO:0036218">
    <property type="term" value="F:dTTP diphosphatase activity"/>
    <property type="evidence" value="ECO:0007669"/>
    <property type="project" value="RHEA"/>
</dbReference>